<dbReference type="eggNOG" id="COG4886">
    <property type="taxonomic scope" value="Bacteria"/>
</dbReference>
<protein>
    <submittedName>
        <fullName evidence="1">Uncharacterized protein</fullName>
    </submittedName>
</protein>
<dbReference type="HOGENOM" id="CLU_057315_0_0_10"/>
<name>D7VKB1_SPHSI</name>
<comment type="caution">
    <text evidence="1">The sequence shown here is derived from an EMBL/GenBank/DDBJ whole genome shotgun (WGS) entry which is preliminary data.</text>
</comment>
<evidence type="ECO:0000313" key="2">
    <source>
        <dbReference type="Proteomes" id="UP000006258"/>
    </source>
</evidence>
<gene>
    <name evidence="1" type="ORF">HMPREF0766_11430</name>
</gene>
<dbReference type="Proteomes" id="UP000006258">
    <property type="component" value="Unassembled WGS sequence"/>
</dbReference>
<dbReference type="EMBL" id="ACHA02000005">
    <property type="protein sequence ID" value="EFK58713.1"/>
    <property type="molecule type" value="Genomic_DNA"/>
</dbReference>
<dbReference type="PROSITE" id="PS51450">
    <property type="entry name" value="LRR"/>
    <property type="match status" value="1"/>
</dbReference>
<evidence type="ECO:0000313" key="1">
    <source>
        <dbReference type="EMBL" id="EFK58713.1"/>
    </source>
</evidence>
<dbReference type="AlphaFoldDB" id="D7VKB1"/>
<dbReference type="InterPro" id="IPR001611">
    <property type="entry name" value="Leu-rich_rpt"/>
</dbReference>
<reference evidence="1" key="1">
    <citation type="submission" date="2010-07" db="EMBL/GenBank/DDBJ databases">
        <authorList>
            <person name="Muzny D."/>
            <person name="Qin X."/>
            <person name="Buhay C."/>
            <person name="Dugan-Rocha S."/>
            <person name="Ding Y."/>
            <person name="Chen G."/>
            <person name="Hawes A."/>
            <person name="Holder M."/>
            <person name="Jhangiani S."/>
            <person name="Johnson A."/>
            <person name="Khan Z."/>
            <person name="Li Z."/>
            <person name="Liu W."/>
            <person name="Liu X."/>
            <person name="Perez L."/>
            <person name="Shen H."/>
            <person name="Wang Q."/>
            <person name="Watt J."/>
            <person name="Xi L."/>
            <person name="Xin Y."/>
            <person name="Zhou J."/>
            <person name="Deng J."/>
            <person name="Jiang H."/>
            <person name="Liu Y."/>
            <person name="Qu J."/>
            <person name="Song X.-Z."/>
            <person name="Zhang L."/>
            <person name="Villasana D."/>
            <person name="Johnson A."/>
            <person name="Liu J."/>
            <person name="Liyanage D."/>
            <person name="Lorensuhewa L."/>
            <person name="Robinson T."/>
            <person name="Song A."/>
            <person name="Song B.-B."/>
            <person name="Dinh H."/>
            <person name="Thornton R."/>
            <person name="Coyle M."/>
            <person name="Francisco L."/>
            <person name="Jackson L."/>
            <person name="Javaid M."/>
            <person name="Korchina V."/>
            <person name="Kovar C."/>
            <person name="Mata R."/>
            <person name="Mathew T."/>
            <person name="Ngo R."/>
            <person name="Nguyen L."/>
            <person name="Nguyen N."/>
            <person name="Okwuonu G."/>
            <person name="Ongeri F."/>
            <person name="Pham C."/>
            <person name="Simmons D."/>
            <person name="Wilczek-Boney K."/>
            <person name="Hale W."/>
            <person name="Jakkamsetti A."/>
            <person name="Pham P."/>
            <person name="Ruth R."/>
            <person name="San Lucas F."/>
            <person name="Warren J."/>
            <person name="Zhang J."/>
            <person name="Zhao Z."/>
            <person name="Zhou C."/>
            <person name="Zhu D."/>
            <person name="Lee S."/>
            <person name="Bess C."/>
            <person name="Blankenburg K."/>
            <person name="Forbes L."/>
            <person name="Fu Q."/>
            <person name="Gubbala S."/>
            <person name="Hirani K."/>
            <person name="Jayaseelan J.C."/>
            <person name="Lara F."/>
            <person name="Munidasa M."/>
            <person name="Palculict T."/>
            <person name="Patil S."/>
            <person name="Pu L.-L."/>
            <person name="Saada N."/>
            <person name="Tang L."/>
            <person name="Weissenberger G."/>
            <person name="Zhu Y."/>
            <person name="Hemphill L."/>
            <person name="Shang Y."/>
            <person name="Youmans B."/>
            <person name="Ayvaz T."/>
            <person name="Ross M."/>
            <person name="Santibanez J."/>
            <person name="Aqrawi P."/>
            <person name="Gross S."/>
            <person name="Joshi V."/>
            <person name="Fowler G."/>
            <person name="Nazareth L."/>
            <person name="Reid J."/>
            <person name="Worley K."/>
            <person name="Petrosino J."/>
            <person name="Highlander S."/>
            <person name="Gibbs R."/>
        </authorList>
    </citation>
    <scope>NUCLEOTIDE SEQUENCE [LARGE SCALE GENOMIC DNA]</scope>
    <source>
        <strain evidence="1">ATCC 33861</strain>
    </source>
</reference>
<dbReference type="STRING" id="525373.HMPREF0766_11430"/>
<accession>D7VKB1</accession>
<dbReference type="Gene3D" id="3.80.10.10">
    <property type="entry name" value="Ribonuclease Inhibitor"/>
    <property type="match status" value="1"/>
</dbReference>
<dbReference type="InterPro" id="IPR032675">
    <property type="entry name" value="LRR_dom_sf"/>
</dbReference>
<organism evidence="1 2">
    <name type="scientific">Sphingobacterium spiritivorum ATCC 33861</name>
    <dbReference type="NCBI Taxonomy" id="525373"/>
    <lineage>
        <taxon>Bacteria</taxon>
        <taxon>Pseudomonadati</taxon>
        <taxon>Bacteroidota</taxon>
        <taxon>Sphingobacteriia</taxon>
        <taxon>Sphingobacteriales</taxon>
        <taxon>Sphingobacteriaceae</taxon>
        <taxon>Sphingobacterium</taxon>
    </lineage>
</organism>
<keyword evidence="2" id="KW-1185">Reference proteome</keyword>
<sequence>MLQSPNFAALSALYKREQNLSPMQKDQPVCISLTAAQSHKITIPAGQGSFSIGTKGISKGKYDTWVEKGEVIQWNCFDEFSTPAGSRWPRFLYYAGNDNGFVGWSDQRPVEDFHWFPYESVSADLTKADIGNFHVHSSGEQVELTLGSKIRRLYLSGNLAKFQIKQSARIPYLHFSPDTAKKEIISYKLPVFRNFEQVPHIDVNVPPVGQAFDCESLLQFANLKSLSLSGNLTNLHALKELKHLKSIELRYVPDLAAMPALTTWPQLTYFIGWNIEEEAGKVLKKELQQLSKEKVFTYASVSKLKKKIWFTTEYGIPFAGWADKNAKPATKAYKTALKEICKAKTEDEVKVSIGKVIRVINTLQDIETTEREDAGLAVDQLIQSSSLAISTEKASQWFDEYRDF</sequence>
<proteinExistence type="predicted"/>